<evidence type="ECO:0000313" key="2">
    <source>
        <dbReference type="EMBL" id="KAK0410442.1"/>
    </source>
</evidence>
<dbReference type="EMBL" id="JAUCMV010000003">
    <property type="protein sequence ID" value="KAK0410442.1"/>
    <property type="molecule type" value="Genomic_DNA"/>
</dbReference>
<evidence type="ECO:0000256" key="1">
    <source>
        <dbReference type="SAM" id="MobiDB-lite"/>
    </source>
</evidence>
<evidence type="ECO:0000313" key="3">
    <source>
        <dbReference type="Proteomes" id="UP001175271"/>
    </source>
</evidence>
<feature type="compositionally biased region" description="Basic residues" evidence="1">
    <location>
        <begin position="146"/>
        <end position="160"/>
    </location>
</feature>
<name>A0AA39HT61_9BILA</name>
<dbReference type="AlphaFoldDB" id="A0AA39HT61"/>
<keyword evidence="3" id="KW-1185">Reference proteome</keyword>
<feature type="region of interest" description="Disordered" evidence="1">
    <location>
        <begin position="146"/>
        <end position="187"/>
    </location>
</feature>
<comment type="caution">
    <text evidence="2">The sequence shown here is derived from an EMBL/GenBank/DDBJ whole genome shotgun (WGS) entry which is preliminary data.</text>
</comment>
<gene>
    <name evidence="2" type="ORF">QR680_005132</name>
</gene>
<organism evidence="2 3">
    <name type="scientific">Steinernema hermaphroditum</name>
    <dbReference type="NCBI Taxonomy" id="289476"/>
    <lineage>
        <taxon>Eukaryota</taxon>
        <taxon>Metazoa</taxon>
        <taxon>Ecdysozoa</taxon>
        <taxon>Nematoda</taxon>
        <taxon>Chromadorea</taxon>
        <taxon>Rhabditida</taxon>
        <taxon>Tylenchina</taxon>
        <taxon>Panagrolaimomorpha</taxon>
        <taxon>Strongyloidoidea</taxon>
        <taxon>Steinernematidae</taxon>
        <taxon>Steinernema</taxon>
    </lineage>
</organism>
<proteinExistence type="predicted"/>
<dbReference type="Proteomes" id="UP001175271">
    <property type="component" value="Unassembled WGS sequence"/>
</dbReference>
<sequence>MTKRKNHARRHSSTDYFARYGYALGSPIPEGDHYGTHGEFTLKCPHVELKKIPSSSLEVTWSHNNQQQVTVTHGVPYINPKLPISSIQSKKFKNKTILHVGIDDDHREFHYNELKEKFSFRVGRLRSQDVGVWECKIVVDENGRKKAYTSRKQAKVHKTSNLRSPSAPPRTPKTKEPSTPLAKDQERSIEISRQFHSKDSNIVFSRLDSELHNDRKNSSSRRMLIDRSSDGRKRHLLTRRVGVIDRIQRFVKFVLEARGSSLITGYSVPILVSCLLYYNL</sequence>
<protein>
    <submittedName>
        <fullName evidence="2">Uncharacterized protein</fullName>
    </submittedName>
</protein>
<reference evidence="2" key="1">
    <citation type="submission" date="2023-06" db="EMBL/GenBank/DDBJ databases">
        <title>Genomic analysis of the entomopathogenic nematode Steinernema hermaphroditum.</title>
        <authorList>
            <person name="Schwarz E.M."/>
            <person name="Heppert J.K."/>
            <person name="Baniya A."/>
            <person name="Schwartz H.T."/>
            <person name="Tan C.-H."/>
            <person name="Antoshechkin I."/>
            <person name="Sternberg P.W."/>
            <person name="Goodrich-Blair H."/>
            <person name="Dillman A.R."/>
        </authorList>
    </citation>
    <scope>NUCLEOTIDE SEQUENCE</scope>
    <source>
        <strain evidence="2">PS9179</strain>
        <tissue evidence="2">Whole animal</tissue>
    </source>
</reference>
<accession>A0AA39HT61</accession>